<reference evidence="1" key="1">
    <citation type="submission" date="2019-03" db="EMBL/GenBank/DDBJ databases">
        <title>Single cell metagenomics reveals metabolic interactions within the superorganism composed of flagellate Streblomastix strix and complex community of Bacteroidetes bacteria on its surface.</title>
        <authorList>
            <person name="Treitli S.C."/>
            <person name="Kolisko M."/>
            <person name="Husnik F."/>
            <person name="Keeling P."/>
            <person name="Hampl V."/>
        </authorList>
    </citation>
    <scope>NUCLEOTIDE SEQUENCE</scope>
    <source>
        <strain evidence="1">STM</strain>
    </source>
</reference>
<protein>
    <submittedName>
        <fullName evidence="1">Uncharacterized protein</fullName>
    </submittedName>
</protein>
<dbReference type="EMBL" id="SNRY01000207">
    <property type="protein sequence ID" value="KAA6344643.1"/>
    <property type="molecule type" value="Genomic_DNA"/>
</dbReference>
<proteinExistence type="predicted"/>
<sequence length="122" mass="14683">MTYIDFEKKIIEINSGIQYYIETHIEDGITLPDSEKQKILLEIKDYFNNIRENKQIYVINDFIKSERYNKFCTQVLLTLLYVFHDSKSSITQYLKYYNKVRSILIMRGLNKETVDELTLDHK</sequence>
<evidence type="ECO:0000313" key="1">
    <source>
        <dbReference type="EMBL" id="KAA6344643.1"/>
    </source>
</evidence>
<gene>
    <name evidence="1" type="ORF">EZS27_007733</name>
</gene>
<dbReference type="AlphaFoldDB" id="A0A5J4SHD6"/>
<comment type="caution">
    <text evidence="1">The sequence shown here is derived from an EMBL/GenBank/DDBJ whole genome shotgun (WGS) entry which is preliminary data.</text>
</comment>
<name>A0A5J4SHD6_9ZZZZ</name>
<organism evidence="1">
    <name type="scientific">termite gut metagenome</name>
    <dbReference type="NCBI Taxonomy" id="433724"/>
    <lineage>
        <taxon>unclassified sequences</taxon>
        <taxon>metagenomes</taxon>
        <taxon>organismal metagenomes</taxon>
    </lineage>
</organism>
<accession>A0A5J4SHD6</accession>